<dbReference type="EMBL" id="JAGPYM010000034">
    <property type="protein sequence ID" value="KAH6876589.1"/>
    <property type="molecule type" value="Genomic_DNA"/>
</dbReference>
<organism evidence="2 3">
    <name type="scientific">Thelonectria olida</name>
    <dbReference type="NCBI Taxonomy" id="1576542"/>
    <lineage>
        <taxon>Eukaryota</taxon>
        <taxon>Fungi</taxon>
        <taxon>Dikarya</taxon>
        <taxon>Ascomycota</taxon>
        <taxon>Pezizomycotina</taxon>
        <taxon>Sordariomycetes</taxon>
        <taxon>Hypocreomycetidae</taxon>
        <taxon>Hypocreales</taxon>
        <taxon>Nectriaceae</taxon>
        <taxon>Thelonectria</taxon>
    </lineage>
</organism>
<evidence type="ECO:0000313" key="2">
    <source>
        <dbReference type="EMBL" id="KAH6876589.1"/>
    </source>
</evidence>
<gene>
    <name evidence="2" type="ORF">B0T10DRAFT_610307</name>
</gene>
<accession>A0A9P8VUL7</accession>
<evidence type="ECO:0000256" key="1">
    <source>
        <dbReference type="SAM" id="Coils"/>
    </source>
</evidence>
<feature type="coiled-coil region" evidence="1">
    <location>
        <begin position="32"/>
        <end position="97"/>
    </location>
</feature>
<keyword evidence="3" id="KW-1185">Reference proteome</keyword>
<dbReference type="AlphaFoldDB" id="A0A9P8VUL7"/>
<protein>
    <submittedName>
        <fullName evidence="2">Uncharacterized protein</fullName>
    </submittedName>
</protein>
<keyword evidence="1" id="KW-0175">Coiled coil</keyword>
<reference evidence="2 3" key="1">
    <citation type="journal article" date="2021" name="Nat. Commun.">
        <title>Genetic determinants of endophytism in the Arabidopsis root mycobiome.</title>
        <authorList>
            <person name="Mesny F."/>
            <person name="Miyauchi S."/>
            <person name="Thiergart T."/>
            <person name="Pickel B."/>
            <person name="Atanasova L."/>
            <person name="Karlsson M."/>
            <person name="Huettel B."/>
            <person name="Barry K.W."/>
            <person name="Haridas S."/>
            <person name="Chen C."/>
            <person name="Bauer D."/>
            <person name="Andreopoulos W."/>
            <person name="Pangilinan J."/>
            <person name="LaButti K."/>
            <person name="Riley R."/>
            <person name="Lipzen A."/>
            <person name="Clum A."/>
            <person name="Drula E."/>
            <person name="Henrissat B."/>
            <person name="Kohler A."/>
            <person name="Grigoriev I.V."/>
            <person name="Martin F.M."/>
            <person name="Hacquard S."/>
        </authorList>
    </citation>
    <scope>NUCLEOTIDE SEQUENCE [LARGE SCALE GENOMIC DNA]</scope>
    <source>
        <strain evidence="2 3">MPI-CAGE-CH-0241</strain>
    </source>
</reference>
<sequence>MATVRRLTTRHQTFNGGHAEVFPNDYTSTNEIDRQTRLAEKLKAEKDAARRDADELITLRALKISLEADVSRAQQEVKTLRESKAALESRLQDQILEPKNNLDPVYHGRYAQIHSTQAPHFAVDLGGESAHGWPLNLENPSQHLKLEKTDPNYRHSSWTISRDGNYLEFIQEDDDYRANKCGYRRSMKEKELQEWYIGCSRVKGGFVLENVGCGYSLLIQDAWAVGGGAKLRPEIPNEGDIRQLFRISIW</sequence>
<evidence type="ECO:0000313" key="3">
    <source>
        <dbReference type="Proteomes" id="UP000777438"/>
    </source>
</evidence>
<dbReference type="Proteomes" id="UP000777438">
    <property type="component" value="Unassembled WGS sequence"/>
</dbReference>
<proteinExistence type="predicted"/>
<name>A0A9P8VUL7_9HYPO</name>
<comment type="caution">
    <text evidence="2">The sequence shown here is derived from an EMBL/GenBank/DDBJ whole genome shotgun (WGS) entry which is preliminary data.</text>
</comment>